<feature type="region of interest" description="Disordered" evidence="1">
    <location>
        <begin position="30"/>
        <end position="49"/>
    </location>
</feature>
<dbReference type="AlphaFoldDB" id="A0A5N4DPA3"/>
<evidence type="ECO:0000313" key="3">
    <source>
        <dbReference type="Proteomes" id="UP000299084"/>
    </source>
</evidence>
<accession>A0A5N4DPA3</accession>
<reference evidence="2 3" key="1">
    <citation type="journal article" date="2019" name="Mol. Ecol. Resour.">
        <title>Improving Illumina assemblies with Hi-C and long reads: an example with the North African dromedary.</title>
        <authorList>
            <person name="Elbers J.P."/>
            <person name="Rogers M.F."/>
            <person name="Perelman P.L."/>
            <person name="Proskuryakova A.A."/>
            <person name="Serdyukova N.A."/>
            <person name="Johnson W.E."/>
            <person name="Horin P."/>
            <person name="Corander J."/>
            <person name="Murphy D."/>
            <person name="Burger P.A."/>
        </authorList>
    </citation>
    <scope>NUCLEOTIDE SEQUENCE [LARGE SCALE GENOMIC DNA]</scope>
    <source>
        <strain evidence="2">Drom800</strain>
        <tissue evidence="2">Blood</tissue>
    </source>
</reference>
<keyword evidence="2" id="KW-0689">Ribosomal protein</keyword>
<feature type="compositionally biased region" description="Polar residues" evidence="1">
    <location>
        <begin position="90"/>
        <end position="101"/>
    </location>
</feature>
<evidence type="ECO:0000313" key="2">
    <source>
        <dbReference type="EMBL" id="KAB1272925.1"/>
    </source>
</evidence>
<feature type="region of interest" description="Disordered" evidence="1">
    <location>
        <begin position="68"/>
        <end position="120"/>
    </location>
</feature>
<organism evidence="2 3">
    <name type="scientific">Camelus dromedarius</name>
    <name type="common">Dromedary</name>
    <name type="synonym">Arabian camel</name>
    <dbReference type="NCBI Taxonomy" id="9838"/>
    <lineage>
        <taxon>Eukaryota</taxon>
        <taxon>Metazoa</taxon>
        <taxon>Chordata</taxon>
        <taxon>Craniata</taxon>
        <taxon>Vertebrata</taxon>
        <taxon>Euteleostomi</taxon>
        <taxon>Mammalia</taxon>
        <taxon>Eutheria</taxon>
        <taxon>Laurasiatheria</taxon>
        <taxon>Artiodactyla</taxon>
        <taxon>Tylopoda</taxon>
        <taxon>Camelidae</taxon>
        <taxon>Camelus</taxon>
    </lineage>
</organism>
<comment type="caution">
    <text evidence="2">The sequence shown here is derived from an EMBL/GenBank/DDBJ whole genome shotgun (WGS) entry which is preliminary data.</text>
</comment>
<keyword evidence="3" id="KW-1185">Reference proteome</keyword>
<protein>
    <submittedName>
        <fullName evidence="2">60S ribosomal protein L29</fullName>
    </submittedName>
</protein>
<name>A0A5N4DPA3_CAMDR</name>
<evidence type="ECO:0000256" key="1">
    <source>
        <dbReference type="SAM" id="MobiDB-lite"/>
    </source>
</evidence>
<dbReference type="EMBL" id="JWIN03000010">
    <property type="protein sequence ID" value="KAB1272925.1"/>
    <property type="molecule type" value="Genomic_DNA"/>
</dbReference>
<feature type="region of interest" description="Disordered" evidence="1">
    <location>
        <begin position="1"/>
        <end position="22"/>
    </location>
</feature>
<proteinExistence type="predicted"/>
<feature type="compositionally biased region" description="Basic residues" evidence="1">
    <location>
        <begin position="1"/>
        <end position="12"/>
    </location>
</feature>
<dbReference type="GO" id="GO:0005840">
    <property type="term" value="C:ribosome"/>
    <property type="evidence" value="ECO:0007669"/>
    <property type="project" value="UniProtKB-KW"/>
</dbReference>
<sequence length="120" mass="12809">MCFAKKHKRGLKKMQADNAKATSARAEAVKALGKPKEVKPKIPQGSSHELSRPACIAHPMHGLLTPSLGNVLVPASPRGSGSAGQRPSPRLNQGRSCSYDSGSKRRPGLHKGSRVEAFIY</sequence>
<dbReference type="Proteomes" id="UP000299084">
    <property type="component" value="Unassembled WGS sequence"/>
</dbReference>
<keyword evidence="2" id="KW-0687">Ribonucleoprotein</keyword>
<gene>
    <name evidence="2" type="ORF">Cadr_000015311</name>
</gene>